<proteinExistence type="predicted"/>
<accession>A0A0C9VBY4</accession>
<dbReference type="Proteomes" id="UP000054279">
    <property type="component" value="Unassembled WGS sequence"/>
</dbReference>
<dbReference type="EMBL" id="KN837155">
    <property type="protein sequence ID" value="KIJ39077.1"/>
    <property type="molecule type" value="Genomic_DNA"/>
</dbReference>
<keyword evidence="2" id="KW-1185">Reference proteome</keyword>
<evidence type="ECO:0000313" key="1">
    <source>
        <dbReference type="EMBL" id="KIJ39077.1"/>
    </source>
</evidence>
<dbReference type="HOGENOM" id="CLU_1448596_0_0_1"/>
<dbReference type="AlphaFoldDB" id="A0A0C9VBY4"/>
<name>A0A0C9VBY4_SPHS4</name>
<gene>
    <name evidence="1" type="ORF">M422DRAFT_258231</name>
</gene>
<reference evidence="1 2" key="1">
    <citation type="submission" date="2014-06" db="EMBL/GenBank/DDBJ databases">
        <title>Evolutionary Origins and Diversification of the Mycorrhizal Mutualists.</title>
        <authorList>
            <consortium name="DOE Joint Genome Institute"/>
            <consortium name="Mycorrhizal Genomics Consortium"/>
            <person name="Kohler A."/>
            <person name="Kuo A."/>
            <person name="Nagy L.G."/>
            <person name="Floudas D."/>
            <person name="Copeland A."/>
            <person name="Barry K.W."/>
            <person name="Cichocki N."/>
            <person name="Veneault-Fourrey C."/>
            <person name="LaButti K."/>
            <person name="Lindquist E.A."/>
            <person name="Lipzen A."/>
            <person name="Lundell T."/>
            <person name="Morin E."/>
            <person name="Murat C."/>
            <person name="Riley R."/>
            <person name="Ohm R."/>
            <person name="Sun H."/>
            <person name="Tunlid A."/>
            <person name="Henrissat B."/>
            <person name="Grigoriev I.V."/>
            <person name="Hibbett D.S."/>
            <person name="Martin F."/>
        </authorList>
    </citation>
    <scope>NUCLEOTIDE SEQUENCE [LARGE SCALE GENOMIC DNA]</scope>
    <source>
        <strain evidence="1 2">SS14</strain>
    </source>
</reference>
<sequence length="187" mass="20997">MTSAVQSLNFTSLLKDCPIIQHIIFELWSPIGPRLVTFILPSTCPLQTLGSVSSVYCCDGPVQITCLSKNPRGRARFGRIIRATRFVTLVTSRHSMPFAQCNGSPAFSPYIHHAPILTGCADSNSDDGKMLMTLSTLLHSTRYYLVFIHSKTINAYLPQFRILSPWLWTFPSATKETQWLRESAEPF</sequence>
<organism evidence="1 2">
    <name type="scientific">Sphaerobolus stellatus (strain SS14)</name>
    <dbReference type="NCBI Taxonomy" id="990650"/>
    <lineage>
        <taxon>Eukaryota</taxon>
        <taxon>Fungi</taxon>
        <taxon>Dikarya</taxon>
        <taxon>Basidiomycota</taxon>
        <taxon>Agaricomycotina</taxon>
        <taxon>Agaricomycetes</taxon>
        <taxon>Phallomycetidae</taxon>
        <taxon>Geastrales</taxon>
        <taxon>Sphaerobolaceae</taxon>
        <taxon>Sphaerobolus</taxon>
    </lineage>
</organism>
<evidence type="ECO:0000313" key="2">
    <source>
        <dbReference type="Proteomes" id="UP000054279"/>
    </source>
</evidence>
<protein>
    <submittedName>
        <fullName evidence="1">Uncharacterized protein</fullName>
    </submittedName>
</protein>